<protein>
    <submittedName>
        <fullName evidence="2">Small subunit ribosomal protein S1</fullName>
    </submittedName>
</protein>
<keyword evidence="2" id="KW-0689">Ribosomal protein</keyword>
<accession>A0A1H3J121</accession>
<dbReference type="Proteomes" id="UP000199515">
    <property type="component" value="Unassembled WGS sequence"/>
</dbReference>
<proteinExistence type="predicted"/>
<keyword evidence="3" id="KW-1185">Reference proteome</keyword>
<evidence type="ECO:0000313" key="3">
    <source>
        <dbReference type="Proteomes" id="UP000199515"/>
    </source>
</evidence>
<evidence type="ECO:0000259" key="1">
    <source>
        <dbReference type="PROSITE" id="PS50126"/>
    </source>
</evidence>
<dbReference type="PROSITE" id="PS50126">
    <property type="entry name" value="S1"/>
    <property type="match status" value="1"/>
</dbReference>
<dbReference type="SMART" id="SM00316">
    <property type="entry name" value="S1"/>
    <property type="match status" value="1"/>
</dbReference>
<dbReference type="OrthoDB" id="3696341at2"/>
<sequence length="78" mass="8438">MSPTQIPLPVWQDFVARHSAGGVLDGLVTQVLPFGAFVEVADGVQGLLPRVATELGARIAVKIDRIDVENRRFSLVRA</sequence>
<dbReference type="SUPFAM" id="SSF50249">
    <property type="entry name" value="Nucleic acid-binding proteins"/>
    <property type="match status" value="1"/>
</dbReference>
<dbReference type="STRING" id="589385.SAMN05421504_105204"/>
<reference evidence="2 3" key="1">
    <citation type="submission" date="2016-10" db="EMBL/GenBank/DDBJ databases">
        <authorList>
            <person name="de Groot N.N."/>
        </authorList>
    </citation>
    <scope>NUCLEOTIDE SEQUENCE [LARGE SCALE GENOMIC DNA]</scope>
    <source>
        <strain evidence="2 3">CPCC 202699</strain>
    </source>
</reference>
<dbReference type="AlphaFoldDB" id="A0A1H3J121"/>
<dbReference type="EMBL" id="FNON01000005">
    <property type="protein sequence ID" value="SDY33651.1"/>
    <property type="molecule type" value="Genomic_DNA"/>
</dbReference>
<dbReference type="RefSeq" id="WP_091292329.1">
    <property type="nucleotide sequence ID" value="NZ_FNON01000005.1"/>
</dbReference>
<evidence type="ECO:0000313" key="2">
    <source>
        <dbReference type="EMBL" id="SDY33651.1"/>
    </source>
</evidence>
<organism evidence="2 3">
    <name type="scientific">Amycolatopsis xylanica</name>
    <dbReference type="NCBI Taxonomy" id="589385"/>
    <lineage>
        <taxon>Bacteria</taxon>
        <taxon>Bacillati</taxon>
        <taxon>Actinomycetota</taxon>
        <taxon>Actinomycetes</taxon>
        <taxon>Pseudonocardiales</taxon>
        <taxon>Pseudonocardiaceae</taxon>
        <taxon>Amycolatopsis</taxon>
    </lineage>
</organism>
<gene>
    <name evidence="2" type="ORF">SAMN05421504_105204</name>
</gene>
<dbReference type="InterPro" id="IPR003029">
    <property type="entry name" value="S1_domain"/>
</dbReference>
<dbReference type="GO" id="GO:0003676">
    <property type="term" value="F:nucleic acid binding"/>
    <property type="evidence" value="ECO:0007669"/>
    <property type="project" value="InterPro"/>
</dbReference>
<dbReference type="Gene3D" id="2.40.50.140">
    <property type="entry name" value="Nucleic acid-binding proteins"/>
    <property type="match status" value="1"/>
</dbReference>
<keyword evidence="2" id="KW-0687">Ribonucleoprotein</keyword>
<dbReference type="GO" id="GO:0005840">
    <property type="term" value="C:ribosome"/>
    <property type="evidence" value="ECO:0007669"/>
    <property type="project" value="UniProtKB-KW"/>
</dbReference>
<dbReference type="InterPro" id="IPR012340">
    <property type="entry name" value="NA-bd_OB-fold"/>
</dbReference>
<dbReference type="Pfam" id="PF00575">
    <property type="entry name" value="S1"/>
    <property type="match status" value="1"/>
</dbReference>
<name>A0A1H3J121_9PSEU</name>
<feature type="domain" description="S1 motif" evidence="1">
    <location>
        <begin position="21"/>
        <end position="49"/>
    </location>
</feature>